<evidence type="ECO:0000256" key="10">
    <source>
        <dbReference type="SAM" id="MobiDB-lite"/>
    </source>
</evidence>
<dbReference type="PANTHER" id="PTHR35333:SF3">
    <property type="entry name" value="BETA-LACTAMASE-TYPE TRANSPEPTIDASE FOLD CONTAINING PROTEIN"/>
    <property type="match status" value="1"/>
</dbReference>
<gene>
    <name evidence="13" type="ORF">M622_11925</name>
</gene>
<feature type="binding site" evidence="8">
    <location>
        <position position="307"/>
    </location>
    <ligand>
        <name>substrate</name>
    </ligand>
</feature>
<feature type="domain" description="Peptidase S11 D-alanyl-D-alanine carboxypeptidase A N-terminal" evidence="12">
    <location>
        <begin position="114"/>
        <end position="337"/>
    </location>
</feature>
<feature type="active site" evidence="7">
    <location>
        <position position="202"/>
    </location>
</feature>
<feature type="compositionally biased region" description="Basic residues" evidence="10">
    <location>
        <begin position="51"/>
        <end position="68"/>
    </location>
</feature>
<accession>S9ZSX4</accession>
<keyword evidence="2 11" id="KW-0732">Signal</keyword>
<evidence type="ECO:0000313" key="14">
    <source>
        <dbReference type="Proteomes" id="UP000015455"/>
    </source>
</evidence>
<feature type="chain" id="PRO_5004573783" description="Peptidase S11 D-alanyl-D-alanine carboxypeptidase A N-terminal domain-containing protein" evidence="11">
    <location>
        <begin position="22"/>
        <end position="370"/>
    </location>
</feature>
<dbReference type="SUPFAM" id="SSF56601">
    <property type="entry name" value="beta-lactamase/transpeptidase-like"/>
    <property type="match status" value="1"/>
</dbReference>
<evidence type="ECO:0000256" key="9">
    <source>
        <dbReference type="RuleBase" id="RU004016"/>
    </source>
</evidence>
<keyword evidence="14" id="KW-1185">Reference proteome</keyword>
<dbReference type="STRING" id="1348657.M622_11925"/>
<keyword evidence="3" id="KW-0378">Hydrolase</keyword>
<dbReference type="InterPro" id="IPR018044">
    <property type="entry name" value="Peptidase_S11"/>
</dbReference>
<protein>
    <recommendedName>
        <fullName evidence="12">Peptidase S11 D-alanyl-D-alanine carboxypeptidase A N-terminal domain-containing protein</fullName>
    </recommendedName>
</protein>
<dbReference type="AlphaFoldDB" id="S9ZSX4"/>
<dbReference type="PATRIC" id="fig|1348657.5.peg.928"/>
<feature type="region of interest" description="Disordered" evidence="10">
    <location>
        <begin position="51"/>
        <end position="73"/>
    </location>
</feature>
<evidence type="ECO:0000256" key="6">
    <source>
        <dbReference type="ARBA" id="ARBA00023316"/>
    </source>
</evidence>
<dbReference type="GO" id="GO:0030655">
    <property type="term" value="P:beta-lactam antibiotic catabolic process"/>
    <property type="evidence" value="ECO:0007669"/>
    <property type="project" value="InterPro"/>
</dbReference>
<evidence type="ECO:0000256" key="4">
    <source>
        <dbReference type="ARBA" id="ARBA00022960"/>
    </source>
</evidence>
<dbReference type="EMBL" id="ATJV01000043">
    <property type="protein sequence ID" value="EPZ16612.1"/>
    <property type="molecule type" value="Genomic_DNA"/>
</dbReference>
<comment type="caution">
    <text evidence="13">The sequence shown here is derived from an EMBL/GenBank/DDBJ whole genome shotgun (WGS) entry which is preliminary data.</text>
</comment>
<feature type="active site" description="Proton acceptor" evidence="7">
    <location>
        <position position="148"/>
    </location>
</feature>
<dbReference type="GO" id="GO:0071555">
    <property type="term" value="P:cell wall organization"/>
    <property type="evidence" value="ECO:0007669"/>
    <property type="project" value="UniProtKB-KW"/>
</dbReference>
<dbReference type="Gene3D" id="3.40.710.10">
    <property type="entry name" value="DD-peptidase/beta-lactamase superfamily"/>
    <property type="match status" value="1"/>
</dbReference>
<sequence length="370" mass="39117">MTPRSLLVAALFGLSMLQPLANLAEAAASPAAGASAKPAAKKPIAKTVAQKKKAALKSSTRKTVRKARAGSATSKARRLSVRLAPAAAGASAALVAPAAAAEDVALTLDAGGMPELGSSAFYVINSTNGEVLLERNASAVVPIASITKLMTAMVALDAGQSLSELMTISRDDIDTLKGTGSRLSIGTTLSREEMLNLALMSSENRAASALARYYPGGEQAFIEAMNVKARLLGLWNTRFHDSTGLNPANVSSPRDLAKMVSAAAAYPLIREFSTAPERHVDVRGRLTRFGNTNGLVKSPEWSISVSKTGYISEAGRCLVMQTWLHQQPVVMVLMDSNGRYTRTADAKRVRKWIEQSATQRVAAAPVRREG</sequence>
<evidence type="ECO:0000259" key="12">
    <source>
        <dbReference type="Pfam" id="PF00768"/>
    </source>
</evidence>
<dbReference type="InterPro" id="IPR012338">
    <property type="entry name" value="Beta-lactam/transpept-like"/>
</dbReference>
<dbReference type="GO" id="GO:0008800">
    <property type="term" value="F:beta-lactamase activity"/>
    <property type="evidence" value="ECO:0007669"/>
    <property type="project" value="InterPro"/>
</dbReference>
<dbReference type="RefSeq" id="WP_021248369.1">
    <property type="nucleotide sequence ID" value="NZ_ATJV01000043.1"/>
</dbReference>
<dbReference type="PRINTS" id="PR00725">
    <property type="entry name" value="DADACBPTASE1"/>
</dbReference>
<name>S9ZSX4_9RHOO</name>
<keyword evidence="4" id="KW-0133">Cell shape</keyword>
<organism evidence="13 14">
    <name type="scientific">Thauera terpenica 58Eu</name>
    <dbReference type="NCBI Taxonomy" id="1348657"/>
    <lineage>
        <taxon>Bacteria</taxon>
        <taxon>Pseudomonadati</taxon>
        <taxon>Pseudomonadota</taxon>
        <taxon>Betaproteobacteria</taxon>
        <taxon>Rhodocyclales</taxon>
        <taxon>Zoogloeaceae</taxon>
        <taxon>Thauera</taxon>
    </lineage>
</organism>
<evidence type="ECO:0000256" key="1">
    <source>
        <dbReference type="ARBA" id="ARBA00007164"/>
    </source>
</evidence>
<comment type="similarity">
    <text evidence="1 9">Belongs to the peptidase S11 family.</text>
</comment>
<dbReference type="GO" id="GO:0009002">
    <property type="term" value="F:serine-type D-Ala-D-Ala carboxypeptidase activity"/>
    <property type="evidence" value="ECO:0007669"/>
    <property type="project" value="InterPro"/>
</dbReference>
<keyword evidence="5" id="KW-0573">Peptidoglycan synthesis</keyword>
<feature type="signal peptide" evidence="11">
    <location>
        <begin position="1"/>
        <end position="21"/>
    </location>
</feature>
<evidence type="ECO:0000313" key="13">
    <source>
        <dbReference type="EMBL" id="EPZ16612.1"/>
    </source>
</evidence>
<evidence type="ECO:0000256" key="2">
    <source>
        <dbReference type="ARBA" id="ARBA00022729"/>
    </source>
</evidence>
<dbReference type="GO" id="GO:0046677">
    <property type="term" value="P:response to antibiotic"/>
    <property type="evidence" value="ECO:0007669"/>
    <property type="project" value="InterPro"/>
</dbReference>
<evidence type="ECO:0000256" key="3">
    <source>
        <dbReference type="ARBA" id="ARBA00022801"/>
    </source>
</evidence>
<dbReference type="OrthoDB" id="5688590at2"/>
<dbReference type="GO" id="GO:0009252">
    <property type="term" value="P:peptidoglycan biosynthetic process"/>
    <property type="evidence" value="ECO:0007669"/>
    <property type="project" value="UniProtKB-KW"/>
</dbReference>
<dbReference type="InterPro" id="IPR000871">
    <property type="entry name" value="Beta-lactam_class-A"/>
</dbReference>
<dbReference type="InterPro" id="IPR001967">
    <property type="entry name" value="Peptidase_S11_N"/>
</dbReference>
<dbReference type="Proteomes" id="UP000015455">
    <property type="component" value="Unassembled WGS sequence"/>
</dbReference>
<evidence type="ECO:0000256" key="8">
    <source>
        <dbReference type="PIRSR" id="PIRSR618044-2"/>
    </source>
</evidence>
<keyword evidence="6" id="KW-0961">Cell wall biogenesis/degradation</keyword>
<dbReference type="GO" id="GO:0008360">
    <property type="term" value="P:regulation of cell shape"/>
    <property type="evidence" value="ECO:0007669"/>
    <property type="project" value="UniProtKB-KW"/>
</dbReference>
<feature type="active site" description="Acyl-ester intermediate" evidence="7">
    <location>
        <position position="145"/>
    </location>
</feature>
<reference evidence="13 14" key="1">
    <citation type="submission" date="2013-06" db="EMBL/GenBank/DDBJ databases">
        <title>Draft genome sequence of Thauera terpenica.</title>
        <authorList>
            <person name="Liu B."/>
            <person name="Frostegard A.H."/>
            <person name="Shapleigh J.P."/>
        </authorList>
    </citation>
    <scope>NUCLEOTIDE SEQUENCE [LARGE SCALE GENOMIC DNA]</scope>
    <source>
        <strain evidence="13 14">58Eu</strain>
    </source>
</reference>
<dbReference type="eggNOG" id="COG1686">
    <property type="taxonomic scope" value="Bacteria"/>
</dbReference>
<evidence type="ECO:0000256" key="5">
    <source>
        <dbReference type="ARBA" id="ARBA00022984"/>
    </source>
</evidence>
<evidence type="ECO:0000256" key="11">
    <source>
        <dbReference type="SAM" id="SignalP"/>
    </source>
</evidence>
<dbReference type="NCBIfam" id="NF008668">
    <property type="entry name" value="PRK11669.1"/>
    <property type="match status" value="1"/>
</dbReference>
<dbReference type="GO" id="GO:0006508">
    <property type="term" value="P:proteolysis"/>
    <property type="evidence" value="ECO:0007669"/>
    <property type="project" value="InterPro"/>
</dbReference>
<proteinExistence type="inferred from homology"/>
<evidence type="ECO:0000256" key="7">
    <source>
        <dbReference type="PIRSR" id="PIRSR618044-1"/>
    </source>
</evidence>
<dbReference type="PANTHER" id="PTHR35333">
    <property type="entry name" value="BETA-LACTAMASE"/>
    <property type="match status" value="1"/>
</dbReference>
<dbReference type="Pfam" id="PF00768">
    <property type="entry name" value="Peptidase_S11"/>
    <property type="match status" value="1"/>
</dbReference>